<name>A0AAW0TCP5_SCYPA</name>
<dbReference type="Proteomes" id="UP001487740">
    <property type="component" value="Unassembled WGS sequence"/>
</dbReference>
<feature type="region of interest" description="Disordered" evidence="1">
    <location>
        <begin position="137"/>
        <end position="160"/>
    </location>
</feature>
<feature type="transmembrane region" description="Helical" evidence="2">
    <location>
        <begin position="75"/>
        <end position="92"/>
    </location>
</feature>
<keyword evidence="2" id="KW-0812">Transmembrane</keyword>
<organism evidence="3 4">
    <name type="scientific">Scylla paramamosain</name>
    <name type="common">Mud crab</name>
    <dbReference type="NCBI Taxonomy" id="85552"/>
    <lineage>
        <taxon>Eukaryota</taxon>
        <taxon>Metazoa</taxon>
        <taxon>Ecdysozoa</taxon>
        <taxon>Arthropoda</taxon>
        <taxon>Crustacea</taxon>
        <taxon>Multicrustacea</taxon>
        <taxon>Malacostraca</taxon>
        <taxon>Eumalacostraca</taxon>
        <taxon>Eucarida</taxon>
        <taxon>Decapoda</taxon>
        <taxon>Pleocyemata</taxon>
        <taxon>Brachyura</taxon>
        <taxon>Eubrachyura</taxon>
        <taxon>Portunoidea</taxon>
        <taxon>Portunidae</taxon>
        <taxon>Portuninae</taxon>
        <taxon>Scylla</taxon>
    </lineage>
</organism>
<dbReference type="EMBL" id="JARAKH010000033">
    <property type="protein sequence ID" value="KAK8385073.1"/>
    <property type="molecule type" value="Genomic_DNA"/>
</dbReference>
<dbReference type="AlphaFoldDB" id="A0AAW0TCP5"/>
<sequence length="160" mass="17382">MASIGTPSPPSPWFHMYPLAALAEKVGGEHFRRFVIFLQNLAIFAAAVPFLLLASETLQRLVADLAGVRWSVCEWLFVTTALMTPLLCLGTPKDLSSDLHQPSARNEGGEKSLYCPPFPAPLVLFGLLLWGGSYAGKGARGRWRKGEQRGGRGNKDGGEE</sequence>
<keyword evidence="4" id="KW-1185">Reference proteome</keyword>
<protein>
    <submittedName>
        <fullName evidence="3">Uncharacterized protein</fullName>
    </submittedName>
</protein>
<feature type="compositionally biased region" description="Basic and acidic residues" evidence="1">
    <location>
        <begin position="144"/>
        <end position="160"/>
    </location>
</feature>
<feature type="transmembrane region" description="Helical" evidence="2">
    <location>
        <begin position="118"/>
        <end position="136"/>
    </location>
</feature>
<evidence type="ECO:0000313" key="4">
    <source>
        <dbReference type="Proteomes" id="UP001487740"/>
    </source>
</evidence>
<accession>A0AAW0TCP5</accession>
<evidence type="ECO:0000256" key="2">
    <source>
        <dbReference type="SAM" id="Phobius"/>
    </source>
</evidence>
<gene>
    <name evidence="3" type="ORF">O3P69_012103</name>
</gene>
<proteinExistence type="predicted"/>
<comment type="caution">
    <text evidence="3">The sequence shown here is derived from an EMBL/GenBank/DDBJ whole genome shotgun (WGS) entry which is preliminary data.</text>
</comment>
<reference evidence="3 4" key="1">
    <citation type="submission" date="2023-03" db="EMBL/GenBank/DDBJ databases">
        <title>High-quality genome of Scylla paramamosain provides insights in environmental adaptation.</title>
        <authorList>
            <person name="Zhang L."/>
        </authorList>
    </citation>
    <scope>NUCLEOTIDE SEQUENCE [LARGE SCALE GENOMIC DNA]</scope>
    <source>
        <strain evidence="3">LZ_2023a</strain>
        <tissue evidence="3">Muscle</tissue>
    </source>
</reference>
<evidence type="ECO:0000256" key="1">
    <source>
        <dbReference type="SAM" id="MobiDB-lite"/>
    </source>
</evidence>
<feature type="transmembrane region" description="Helical" evidence="2">
    <location>
        <begin position="34"/>
        <end position="54"/>
    </location>
</feature>
<keyword evidence="2" id="KW-1133">Transmembrane helix</keyword>
<evidence type="ECO:0000313" key="3">
    <source>
        <dbReference type="EMBL" id="KAK8385073.1"/>
    </source>
</evidence>
<keyword evidence="2" id="KW-0472">Membrane</keyword>